<dbReference type="InterPro" id="IPR027417">
    <property type="entry name" value="P-loop_NTPase"/>
</dbReference>
<dbReference type="STRING" id="34059.A9308_07455"/>
<feature type="domain" description="ATPase dynein-related AAA" evidence="1">
    <location>
        <begin position="271"/>
        <end position="458"/>
    </location>
</feature>
<organism evidence="2 3">
    <name type="scientific">Faucicola atlantae</name>
    <dbReference type="NCBI Taxonomy" id="34059"/>
    <lineage>
        <taxon>Bacteria</taxon>
        <taxon>Pseudomonadati</taxon>
        <taxon>Pseudomonadota</taxon>
        <taxon>Gammaproteobacteria</taxon>
        <taxon>Moraxellales</taxon>
        <taxon>Moraxellaceae</taxon>
        <taxon>Faucicola</taxon>
    </lineage>
</organism>
<gene>
    <name evidence="2" type="ORF">A9308_07455</name>
</gene>
<evidence type="ECO:0000313" key="3">
    <source>
        <dbReference type="Proteomes" id="UP000092508"/>
    </source>
</evidence>
<evidence type="ECO:0000259" key="1">
    <source>
        <dbReference type="Pfam" id="PF07728"/>
    </source>
</evidence>
<dbReference type="GO" id="GO:0016887">
    <property type="term" value="F:ATP hydrolysis activity"/>
    <property type="evidence" value="ECO:0007669"/>
    <property type="project" value="InterPro"/>
</dbReference>
<protein>
    <recommendedName>
        <fullName evidence="1">ATPase dynein-related AAA domain-containing protein</fullName>
    </recommendedName>
</protein>
<accession>A0A1B8QB70</accession>
<dbReference type="OrthoDB" id="9781481at2"/>
<dbReference type="InterPro" id="IPR052934">
    <property type="entry name" value="Methyl-DNA_Rec/Restrict_Enz"/>
</dbReference>
<dbReference type="PANTHER" id="PTHR37291">
    <property type="entry name" value="5-METHYLCYTOSINE-SPECIFIC RESTRICTION ENZYME B"/>
    <property type="match status" value="1"/>
</dbReference>
<dbReference type="AlphaFoldDB" id="A0A1B8QB70"/>
<dbReference type="InterPro" id="IPR011704">
    <property type="entry name" value="ATPase_dyneun-rel_AAA"/>
</dbReference>
<name>A0A1B8QB70_9GAMM</name>
<sequence length="595" mass="68724">MSLNLQYLYDEAYAMHFFEIEKLGADLSAKFILNYLSQVSDAYIDDNPLEFIQNLLKLSTNINFDKKLLISSNKELLEAVNNYKIIVQDYNLPKYYQESSSAVNFGGFYMSFGAIKQDTISKDRTKYAEFAQKLKSLIINIDKEDFPQSARDKLEKANLDFNLSGLTTNIVANILYPISPKSFPLTNGHLSLGFKAFDKINKTGKINYTPLEKLRKSNKLKDYLNLAQRLENEFYNFKMNSGDKKSFSIIDKMFHLYNINNSLVTFDSPNTILYGAPGTGKTFIVKSNIDAFCGGDSSRYEFIQFHPSYTYEDFIEGIKPKGVTQDGNIRFELVNGIFKNFCIKAKNDPDNNYYFIVDEINRANLSAVFGETLSLLESSYRHKVGTEENLISTQYSALIDELIKEDEGKYKHLAYELIDIDGEQHSRFGIPANLYFIGMMNDIDKSIDTFDLALRRRFKWIRKDCDYEVIKNQIKFRNGDDFSNIEKFAECAEDLNKYIRIDLNLGSSYEFGHSFFMKISTIAKQREITSKNLDELFDLYLRPTLREYLRVFYSESEIEAKLQESLNVFKGPITRTQKLDNQDKGTEQNEANSSN</sequence>
<dbReference type="RefSeq" id="WP_067237103.1">
    <property type="nucleotide sequence ID" value="NZ_LZMZ01000027.1"/>
</dbReference>
<reference evidence="2 3" key="1">
    <citation type="submission" date="2016-06" db="EMBL/GenBank/DDBJ databases">
        <title>Draft genome of Moraxella atlantae CCUG 66109.</title>
        <authorList>
            <person name="Salva-Serra F."/>
            <person name="Engstrom-Jakobsson H."/>
            <person name="Thorell K."/>
            <person name="Gonzales-Siles L."/>
            <person name="Karlsson R."/>
            <person name="Boulund F."/>
            <person name="Engstrand L."/>
            <person name="Kristiansson E."/>
            <person name="Moore E."/>
        </authorList>
    </citation>
    <scope>NUCLEOTIDE SEQUENCE [LARGE SCALE GENOMIC DNA]</scope>
    <source>
        <strain evidence="2 3">CCUG 66109</strain>
    </source>
</reference>
<dbReference type="PANTHER" id="PTHR37291:SF1">
    <property type="entry name" value="TYPE IV METHYL-DIRECTED RESTRICTION ENZYME ECOKMCRB SUBUNIT"/>
    <property type="match status" value="1"/>
</dbReference>
<dbReference type="Pfam" id="PF07728">
    <property type="entry name" value="AAA_5"/>
    <property type="match status" value="1"/>
</dbReference>
<dbReference type="Gene3D" id="3.40.50.300">
    <property type="entry name" value="P-loop containing nucleotide triphosphate hydrolases"/>
    <property type="match status" value="1"/>
</dbReference>
<dbReference type="SUPFAM" id="SSF52540">
    <property type="entry name" value="P-loop containing nucleoside triphosphate hydrolases"/>
    <property type="match status" value="1"/>
</dbReference>
<dbReference type="EMBL" id="LZMZ01000027">
    <property type="protein sequence ID" value="OBX76762.1"/>
    <property type="molecule type" value="Genomic_DNA"/>
</dbReference>
<proteinExistence type="predicted"/>
<evidence type="ECO:0000313" key="2">
    <source>
        <dbReference type="EMBL" id="OBX76762.1"/>
    </source>
</evidence>
<dbReference type="GO" id="GO:0005524">
    <property type="term" value="F:ATP binding"/>
    <property type="evidence" value="ECO:0007669"/>
    <property type="project" value="InterPro"/>
</dbReference>
<comment type="caution">
    <text evidence="2">The sequence shown here is derived from an EMBL/GenBank/DDBJ whole genome shotgun (WGS) entry which is preliminary data.</text>
</comment>
<dbReference type="Proteomes" id="UP000092508">
    <property type="component" value="Unassembled WGS sequence"/>
</dbReference>